<reference evidence="3" key="1">
    <citation type="submission" date="2016-03" db="EMBL/GenBank/DDBJ databases">
        <title>Draft genome sequence of Rosellinia necatrix.</title>
        <authorList>
            <person name="Kanematsu S."/>
        </authorList>
    </citation>
    <scope>NUCLEOTIDE SEQUENCE [LARGE SCALE GENOMIC DNA]</scope>
    <source>
        <strain evidence="3">W97</strain>
    </source>
</reference>
<dbReference type="GO" id="GO:0015031">
    <property type="term" value="P:protein transport"/>
    <property type="evidence" value="ECO:0007669"/>
    <property type="project" value="UniProtKB-KW"/>
</dbReference>
<evidence type="ECO:0000313" key="3">
    <source>
        <dbReference type="EMBL" id="GAP91295.1"/>
    </source>
</evidence>
<dbReference type="InterPro" id="IPR018222">
    <property type="entry name" value="Nuclear_transport_factor_2_euk"/>
</dbReference>
<dbReference type="Proteomes" id="UP000054516">
    <property type="component" value="Unassembled WGS sequence"/>
</dbReference>
<keyword evidence="1" id="KW-0963">Cytoplasm</keyword>
<dbReference type="OMA" id="HIKFSQM"/>
<dbReference type="GO" id="GO:0005634">
    <property type="term" value="C:nucleus"/>
    <property type="evidence" value="ECO:0007669"/>
    <property type="project" value="UniProtKB-SubCell"/>
</dbReference>
<keyword evidence="1" id="KW-0653">Protein transport</keyword>
<gene>
    <name evidence="3" type="ORF">SAMD00023353_5800080</name>
</gene>
<protein>
    <recommendedName>
        <fullName evidence="1">Nuclear transport factor 2</fullName>
        <shortName evidence="1">NTF-2</shortName>
    </recommendedName>
</protein>
<dbReference type="AlphaFoldDB" id="A0A1W2TS06"/>
<dbReference type="PANTHER" id="PTHR12612">
    <property type="entry name" value="NUCLEAR TRANSPORT FACTOR 2"/>
    <property type="match status" value="1"/>
</dbReference>
<comment type="function">
    <text evidence="1">Has a role in nuclear-cytoplasmic transport of proteins and mRNAs.</text>
</comment>
<keyword evidence="1" id="KW-0539">Nucleus</keyword>
<keyword evidence="1" id="KW-0813">Transport</keyword>
<proteinExistence type="predicted"/>
<evidence type="ECO:0000313" key="4">
    <source>
        <dbReference type="Proteomes" id="UP000054516"/>
    </source>
</evidence>
<dbReference type="PROSITE" id="PS50177">
    <property type="entry name" value="NTF2_DOMAIN"/>
    <property type="match status" value="1"/>
</dbReference>
<evidence type="ECO:0000259" key="2">
    <source>
        <dbReference type="PROSITE" id="PS50177"/>
    </source>
</evidence>
<dbReference type="InterPro" id="IPR002075">
    <property type="entry name" value="NTF2_dom"/>
</dbReference>
<keyword evidence="4" id="KW-1185">Reference proteome</keyword>
<name>A0A1W2TS06_ROSNE</name>
<comment type="subcellular location">
    <subcellularLocation>
        <location evidence="1">Cytoplasm</location>
    </subcellularLocation>
    <subcellularLocation>
        <location evidence="1">Nucleus</location>
    </subcellularLocation>
</comment>
<sequence length="125" mass="13877">MDSLAPQDIATQFAEKYYSDFQADRVAFVQLFYREVSNLTFESSTYQGIGPIGQKWTEDFLKNAKLKVTTTDAQRGPPGFVIVLVTGLIQLSENDAPMNFAQSFTLAIDAGGVFCLNDIFKLVYG</sequence>
<dbReference type="GO" id="GO:0006913">
    <property type="term" value="P:nucleocytoplasmic transport"/>
    <property type="evidence" value="ECO:0007669"/>
    <property type="project" value="UniProtKB-UniRule"/>
</dbReference>
<dbReference type="Pfam" id="PF02136">
    <property type="entry name" value="NTF2"/>
    <property type="match status" value="1"/>
</dbReference>
<feature type="domain" description="NTF2" evidence="2">
    <location>
        <begin position="9"/>
        <end position="122"/>
    </location>
</feature>
<dbReference type="OrthoDB" id="6507044at2759"/>
<dbReference type="GO" id="GO:0005737">
    <property type="term" value="C:cytoplasm"/>
    <property type="evidence" value="ECO:0007669"/>
    <property type="project" value="UniProtKB-SubCell"/>
</dbReference>
<accession>A0A1W2TS06</accession>
<dbReference type="InterPro" id="IPR045875">
    <property type="entry name" value="NTF2"/>
</dbReference>
<evidence type="ECO:0000256" key="1">
    <source>
        <dbReference type="RuleBase" id="RU369002"/>
    </source>
</evidence>
<dbReference type="Gene3D" id="3.10.450.50">
    <property type="match status" value="1"/>
</dbReference>
<dbReference type="GO" id="GO:0051028">
    <property type="term" value="P:mRNA transport"/>
    <property type="evidence" value="ECO:0007669"/>
    <property type="project" value="UniProtKB-UniRule"/>
</dbReference>
<dbReference type="EMBL" id="DF977503">
    <property type="protein sequence ID" value="GAP91295.1"/>
    <property type="molecule type" value="Genomic_DNA"/>
</dbReference>
<dbReference type="InterPro" id="IPR032710">
    <property type="entry name" value="NTF2-like_dom_sf"/>
</dbReference>
<dbReference type="SUPFAM" id="SSF54427">
    <property type="entry name" value="NTF2-like"/>
    <property type="match status" value="1"/>
</dbReference>
<dbReference type="STRING" id="77044.A0A1W2TS06"/>
<organism evidence="3">
    <name type="scientific">Rosellinia necatrix</name>
    <name type="common">White root-rot fungus</name>
    <dbReference type="NCBI Taxonomy" id="77044"/>
    <lineage>
        <taxon>Eukaryota</taxon>
        <taxon>Fungi</taxon>
        <taxon>Dikarya</taxon>
        <taxon>Ascomycota</taxon>
        <taxon>Pezizomycotina</taxon>
        <taxon>Sordariomycetes</taxon>
        <taxon>Xylariomycetidae</taxon>
        <taxon>Xylariales</taxon>
        <taxon>Xylariaceae</taxon>
        <taxon>Rosellinia</taxon>
    </lineage>
</organism>